<dbReference type="GO" id="GO:0046583">
    <property type="term" value="F:monoatomic cation efflux transmembrane transporter activity"/>
    <property type="evidence" value="ECO:0007669"/>
    <property type="project" value="TreeGrafter"/>
</dbReference>
<evidence type="ECO:0000256" key="6">
    <source>
        <dbReference type="ARBA" id="ARBA00022596"/>
    </source>
</evidence>
<keyword evidence="11 13" id="KW-0472">Membrane</keyword>
<protein>
    <recommendedName>
        <fullName evidence="13">Nickel/cobalt efflux system</fullName>
    </recommendedName>
</protein>
<dbReference type="GO" id="GO:0005886">
    <property type="term" value="C:plasma membrane"/>
    <property type="evidence" value="ECO:0007669"/>
    <property type="project" value="UniProtKB-SubCell"/>
</dbReference>
<keyword evidence="9" id="KW-0406">Ion transport</keyword>
<evidence type="ECO:0000256" key="12">
    <source>
        <dbReference type="ARBA" id="ARBA00023285"/>
    </source>
</evidence>
<keyword evidence="12" id="KW-0170">Cobalt</keyword>
<accession>A0AAU7XA35</accession>
<sequence>MTDARLTPLSARDGAAASSAPQAAVPFARQATAILFGALLVAILAGIVCLIDASAALAQSAGPFGVAAPEAGAAVPVSGFFAWVASEQSAFYRALTGALRALRNDSSAAFLLVGVSFAYGVFHAAGPGHGKAVITSYVLANGETLRRGILLSFVSAFVQALVAIALVAVATWALRLTAVEMTHATMAFELTSALLITALGLWLTWRKVIASGLKLVFTKPEPQVAVLSIAPRANASLAAGSGFGAPSSFGNAPAFGSAAGPALRFKNVPTGVDLSRLQAACAECGVSHMPDPSHLVGPFNLKRAISTVLAVGIRPCTGALIVLVFAFAQRQHLAGILSVFAMAVGTGITVAVLATLAVSARSVALRFAGADTDWTRRVLRAAEIGGALVVLLAGLTLLGACLVGTPTGG</sequence>
<feature type="transmembrane region" description="Helical" evidence="13">
    <location>
        <begin position="106"/>
        <end position="128"/>
    </location>
</feature>
<evidence type="ECO:0000256" key="10">
    <source>
        <dbReference type="ARBA" id="ARBA00023112"/>
    </source>
</evidence>
<evidence type="ECO:0000256" key="4">
    <source>
        <dbReference type="ARBA" id="ARBA00022448"/>
    </source>
</evidence>
<evidence type="ECO:0000256" key="11">
    <source>
        <dbReference type="ARBA" id="ARBA00023136"/>
    </source>
</evidence>
<keyword evidence="10" id="KW-0921">Nickel transport</keyword>
<proteinExistence type="inferred from homology"/>
<dbReference type="GO" id="GO:0015099">
    <property type="term" value="F:nickel cation transmembrane transporter activity"/>
    <property type="evidence" value="ECO:0007669"/>
    <property type="project" value="UniProtKB-UniRule"/>
</dbReference>
<dbReference type="RefSeq" id="WP_407049695.1">
    <property type="nucleotide sequence ID" value="NZ_CP158568.1"/>
</dbReference>
<comment type="similarity">
    <text evidence="13">Belongs to the NiCoT transporter (TC 2.A.52) family.</text>
</comment>
<dbReference type="Pfam" id="PF03824">
    <property type="entry name" value="NicO"/>
    <property type="match status" value="2"/>
</dbReference>
<gene>
    <name evidence="14" type="ORF">ABS361_21815</name>
</gene>
<evidence type="ECO:0000313" key="14">
    <source>
        <dbReference type="EMBL" id="XBY44603.1"/>
    </source>
</evidence>
<name>A0AAU7XA35_9HYPH</name>
<evidence type="ECO:0000256" key="5">
    <source>
        <dbReference type="ARBA" id="ARBA00022475"/>
    </source>
</evidence>
<feature type="transmembrane region" description="Helical" evidence="13">
    <location>
        <begin position="308"/>
        <end position="328"/>
    </location>
</feature>
<evidence type="ECO:0000256" key="7">
    <source>
        <dbReference type="ARBA" id="ARBA00022692"/>
    </source>
</evidence>
<feature type="transmembrane region" description="Helical" evidence="13">
    <location>
        <begin position="31"/>
        <end position="51"/>
    </location>
</feature>
<dbReference type="InterPro" id="IPR011541">
    <property type="entry name" value="Ni/Co_transpt_high_affinity"/>
</dbReference>
<keyword evidence="3" id="KW-0171">Cobalt transport</keyword>
<evidence type="ECO:0000256" key="8">
    <source>
        <dbReference type="ARBA" id="ARBA00022989"/>
    </source>
</evidence>
<feature type="transmembrane region" description="Helical" evidence="13">
    <location>
        <begin position="149"/>
        <end position="174"/>
    </location>
</feature>
<keyword evidence="6" id="KW-0533">Nickel</keyword>
<dbReference type="EMBL" id="CP158568">
    <property type="protein sequence ID" value="XBY44603.1"/>
    <property type="molecule type" value="Genomic_DNA"/>
</dbReference>
<dbReference type="GO" id="GO:0010045">
    <property type="term" value="P:response to nickel cation"/>
    <property type="evidence" value="ECO:0007669"/>
    <property type="project" value="TreeGrafter"/>
</dbReference>
<evidence type="ECO:0000256" key="2">
    <source>
        <dbReference type="ARBA" id="ARBA00004651"/>
    </source>
</evidence>
<feature type="transmembrane region" description="Helical" evidence="13">
    <location>
        <begin position="334"/>
        <end position="360"/>
    </location>
</feature>
<dbReference type="InterPro" id="IPR051224">
    <property type="entry name" value="NiCoT_RcnA"/>
</dbReference>
<evidence type="ECO:0000256" key="1">
    <source>
        <dbReference type="ARBA" id="ARBA00002510"/>
    </source>
</evidence>
<dbReference type="AlphaFoldDB" id="A0AAU7XA35"/>
<reference evidence="14" key="1">
    <citation type="submission" date="2024-06" db="EMBL/GenBank/DDBJ databases">
        <title>Methylostella associata gen. nov., sp. nov., a novel Ancalomicrobiaceae-affiliated facultatively methylotrophic bacteria that feed on methanotrophs of the genus Methylococcus.</title>
        <authorList>
            <person name="Saltykova V."/>
            <person name="Danilova O.V."/>
            <person name="Oshkin I.Y."/>
            <person name="Belova S.E."/>
            <person name="Pimenov N.V."/>
            <person name="Dedysh S.N."/>
        </authorList>
    </citation>
    <scope>NUCLEOTIDE SEQUENCE</scope>
    <source>
        <strain evidence="14">S20</strain>
    </source>
</reference>
<keyword evidence="7 13" id="KW-0812">Transmembrane</keyword>
<feature type="transmembrane region" description="Helical" evidence="13">
    <location>
        <begin position="186"/>
        <end position="205"/>
    </location>
</feature>
<feature type="transmembrane region" description="Helical" evidence="13">
    <location>
        <begin position="63"/>
        <end position="86"/>
    </location>
</feature>
<evidence type="ECO:0000256" key="9">
    <source>
        <dbReference type="ARBA" id="ARBA00023065"/>
    </source>
</evidence>
<keyword evidence="5" id="KW-1003">Cell membrane</keyword>
<evidence type="ECO:0000256" key="3">
    <source>
        <dbReference type="ARBA" id="ARBA00022426"/>
    </source>
</evidence>
<dbReference type="KEGG" id="mflg:ABS361_21815"/>
<dbReference type="GO" id="GO:0032025">
    <property type="term" value="P:response to cobalt ion"/>
    <property type="evidence" value="ECO:0007669"/>
    <property type="project" value="TreeGrafter"/>
</dbReference>
<keyword evidence="8 13" id="KW-1133">Transmembrane helix</keyword>
<comment type="subcellular location">
    <subcellularLocation>
        <location evidence="2 13">Cell membrane</location>
        <topology evidence="2 13">Multi-pass membrane protein</topology>
    </subcellularLocation>
</comment>
<dbReference type="GO" id="GO:0006824">
    <property type="term" value="P:cobalt ion transport"/>
    <property type="evidence" value="ECO:0007669"/>
    <property type="project" value="UniProtKB-KW"/>
</dbReference>
<feature type="transmembrane region" description="Helical" evidence="13">
    <location>
        <begin position="381"/>
        <end position="405"/>
    </location>
</feature>
<comment type="function">
    <text evidence="1">Efflux system for nickel and cobalt.</text>
</comment>
<dbReference type="PANTHER" id="PTHR40659">
    <property type="entry name" value="NICKEL/COBALT EFFLUX SYSTEM RCNA"/>
    <property type="match status" value="1"/>
</dbReference>
<dbReference type="PANTHER" id="PTHR40659:SF1">
    <property type="entry name" value="NICKEL_COBALT EFFLUX SYSTEM RCNA"/>
    <property type="match status" value="1"/>
</dbReference>
<keyword evidence="4 13" id="KW-0813">Transport</keyword>
<evidence type="ECO:0000256" key="13">
    <source>
        <dbReference type="RuleBase" id="RU362101"/>
    </source>
</evidence>
<organism evidence="14">
    <name type="scientific">Methyloraptor flagellatus</name>
    <dbReference type="NCBI Taxonomy" id="3162530"/>
    <lineage>
        <taxon>Bacteria</taxon>
        <taxon>Pseudomonadati</taxon>
        <taxon>Pseudomonadota</taxon>
        <taxon>Alphaproteobacteria</taxon>
        <taxon>Hyphomicrobiales</taxon>
        <taxon>Ancalomicrobiaceae</taxon>
        <taxon>Methyloraptor</taxon>
    </lineage>
</organism>